<dbReference type="STRING" id="366533.SAMN05444339_102302"/>
<keyword evidence="1" id="KW-0732">Signal</keyword>
<reference evidence="3" key="1">
    <citation type="submission" date="2016-11" db="EMBL/GenBank/DDBJ databases">
        <authorList>
            <person name="Varghese N."/>
            <person name="Submissions S."/>
        </authorList>
    </citation>
    <scope>NUCLEOTIDE SEQUENCE [LARGE SCALE GENOMIC DNA]</scope>
    <source>
        <strain evidence="3">DSM 29326</strain>
    </source>
</reference>
<evidence type="ECO:0000313" key="2">
    <source>
        <dbReference type="EMBL" id="SHE87027.1"/>
    </source>
</evidence>
<dbReference type="RefSeq" id="WP_072856435.1">
    <property type="nucleotide sequence ID" value="NZ_FQUE01000002.1"/>
</dbReference>
<evidence type="ECO:0000256" key="1">
    <source>
        <dbReference type="SAM" id="SignalP"/>
    </source>
</evidence>
<accession>A0A1M4X0X2</accession>
<gene>
    <name evidence="2" type="ORF">SAMN05444339_102302</name>
</gene>
<evidence type="ECO:0000313" key="3">
    <source>
        <dbReference type="Proteomes" id="UP000183987"/>
    </source>
</evidence>
<dbReference type="AlphaFoldDB" id="A0A1M4X0X2"/>
<dbReference type="EMBL" id="FQUE01000002">
    <property type="protein sequence ID" value="SHE87027.1"/>
    <property type="molecule type" value="Genomic_DNA"/>
</dbReference>
<organism evidence="2 3">
    <name type="scientific">Loktanella atrilutea</name>
    <dbReference type="NCBI Taxonomy" id="366533"/>
    <lineage>
        <taxon>Bacteria</taxon>
        <taxon>Pseudomonadati</taxon>
        <taxon>Pseudomonadota</taxon>
        <taxon>Alphaproteobacteria</taxon>
        <taxon>Rhodobacterales</taxon>
        <taxon>Roseobacteraceae</taxon>
        <taxon>Loktanella</taxon>
    </lineage>
</organism>
<dbReference type="Gene3D" id="3.30.450.20">
    <property type="entry name" value="PAS domain"/>
    <property type="match status" value="1"/>
</dbReference>
<protein>
    <submittedName>
        <fullName evidence="2">Uncharacterized protein</fullName>
    </submittedName>
</protein>
<sequence length="187" mass="20024">MKPFVLTTALTLSLGLTPAHASEEDYTSFIQTKASVWMADPVVQDAVAAADAAHSDLTESDILDLDATWRAEIDAADRPLITQLIASPASDYLRTLVEESEGLIVEVILMDDRGLNVGISSVTSDYWQGDEDKYQQTYPIGPTAIHIGDVELDESTGTYVVQVSMPVLDAGGAAIGAATFSLDAERF</sequence>
<dbReference type="Proteomes" id="UP000183987">
    <property type="component" value="Unassembled WGS sequence"/>
</dbReference>
<feature type="chain" id="PRO_5012228836" evidence="1">
    <location>
        <begin position="22"/>
        <end position="187"/>
    </location>
</feature>
<proteinExistence type="predicted"/>
<name>A0A1M4X0X2_LOKAT</name>
<feature type="signal peptide" evidence="1">
    <location>
        <begin position="1"/>
        <end position="21"/>
    </location>
</feature>
<keyword evidence="3" id="KW-1185">Reference proteome</keyword>